<evidence type="ECO:0000313" key="3">
    <source>
        <dbReference type="Proteomes" id="UP000239181"/>
    </source>
</evidence>
<proteinExistence type="predicted"/>
<feature type="transmembrane region" description="Helical" evidence="1">
    <location>
        <begin position="63"/>
        <end position="82"/>
    </location>
</feature>
<reference evidence="2 3" key="1">
    <citation type="submission" date="2017-10" db="EMBL/GenBank/DDBJ databases">
        <title>Draft genome of two endophytic bacteria isolated from 'guarana' Paullinia cupana (Mart.) Ducke.</title>
        <authorList>
            <person name="Siqueira K.A."/>
            <person name="Liotti R.G."/>
            <person name="Mendes T.A."/>
            <person name="Soares M.A."/>
        </authorList>
    </citation>
    <scope>NUCLEOTIDE SEQUENCE [LARGE SCALE GENOMIC DNA]</scope>
    <source>
        <strain evidence="2 3">342</strain>
    </source>
</reference>
<dbReference type="EMBL" id="PDET01000029">
    <property type="protein sequence ID" value="PRD12602.1"/>
    <property type="molecule type" value="Genomic_DNA"/>
</dbReference>
<comment type="caution">
    <text evidence="2">The sequence shown here is derived from an EMBL/GenBank/DDBJ whole genome shotgun (WGS) entry which is preliminary data.</text>
</comment>
<keyword evidence="3" id="KW-1185">Reference proteome</keyword>
<gene>
    <name evidence="2" type="ORF">CQW29_25540</name>
</gene>
<evidence type="ECO:0000313" key="2">
    <source>
        <dbReference type="EMBL" id="PRD12602.1"/>
    </source>
</evidence>
<dbReference type="AlphaFoldDB" id="A0A2S9I481"/>
<evidence type="ECO:0000256" key="1">
    <source>
        <dbReference type="SAM" id="Phobius"/>
    </source>
</evidence>
<dbReference type="OrthoDB" id="8457152at2"/>
<keyword evidence="1" id="KW-1133">Transmembrane helix</keyword>
<feature type="transmembrane region" description="Helical" evidence="1">
    <location>
        <begin position="23"/>
        <end position="43"/>
    </location>
</feature>
<feature type="transmembrane region" description="Helical" evidence="1">
    <location>
        <begin position="158"/>
        <end position="183"/>
    </location>
</feature>
<keyword evidence="1" id="KW-0812">Transmembrane</keyword>
<name>A0A2S9I481_9GAMM</name>
<dbReference type="Proteomes" id="UP000239181">
    <property type="component" value="Unassembled WGS sequence"/>
</dbReference>
<keyword evidence="1" id="KW-0472">Membrane</keyword>
<sequence>MNIFHHLFRPFGYLSIKGVNGKFFYDWIIPLILTSITFLFFFFLEFPAQKLIEDGGVIKSMAYFINGLPGFYIAALAAIATFNRKQIDYPLINDKGNPYIYVTGVKENGSIYQSKEDLTRRLFLCMLFSFLTALSILIITLNSIVLPIISFKKSDLLSIGYCIVFGYFSWQLLVTTFFGLYYLGDRIHMNN</sequence>
<feature type="transmembrane region" description="Helical" evidence="1">
    <location>
        <begin position="122"/>
        <end position="146"/>
    </location>
</feature>
<organism evidence="2 3">
    <name type="scientific">Pantoea coffeiphila</name>
    <dbReference type="NCBI Taxonomy" id="1465635"/>
    <lineage>
        <taxon>Bacteria</taxon>
        <taxon>Pseudomonadati</taxon>
        <taxon>Pseudomonadota</taxon>
        <taxon>Gammaproteobacteria</taxon>
        <taxon>Enterobacterales</taxon>
        <taxon>Erwiniaceae</taxon>
        <taxon>Pantoea</taxon>
    </lineage>
</organism>
<accession>A0A2S9I481</accession>
<dbReference type="RefSeq" id="WP_105595567.1">
    <property type="nucleotide sequence ID" value="NZ_PDET01000029.1"/>
</dbReference>
<protein>
    <submittedName>
        <fullName evidence="2">Uncharacterized protein</fullName>
    </submittedName>
</protein>